<evidence type="ECO:0000313" key="2">
    <source>
        <dbReference type="Proteomes" id="UP000294221"/>
    </source>
</evidence>
<organism evidence="1 2">
    <name type="scientific">Bifidobacterium pseudolongum subsp. pseudolongum</name>
    <dbReference type="NCBI Taxonomy" id="31954"/>
    <lineage>
        <taxon>Bacteria</taxon>
        <taxon>Bacillati</taxon>
        <taxon>Actinomycetota</taxon>
        <taxon>Actinomycetes</taxon>
        <taxon>Bifidobacteriales</taxon>
        <taxon>Bifidobacteriaceae</taxon>
        <taxon>Bifidobacterium</taxon>
    </lineage>
</organism>
<accession>A0A4Q5A9J2</accession>
<dbReference type="Proteomes" id="UP000294221">
    <property type="component" value="Unassembled WGS sequence"/>
</dbReference>
<proteinExistence type="predicted"/>
<gene>
    <name evidence="1" type="ORF">PG2054B_0257</name>
</gene>
<protein>
    <submittedName>
        <fullName evidence="1">Uncharacterized protein</fullName>
    </submittedName>
</protein>
<name>A0A4Q5A9J2_9BIFI</name>
<evidence type="ECO:0000313" key="1">
    <source>
        <dbReference type="EMBL" id="RYQ21775.1"/>
    </source>
</evidence>
<dbReference type="AlphaFoldDB" id="A0A4Q5A9J2"/>
<reference evidence="1 2" key="1">
    <citation type="submission" date="2018-12" db="EMBL/GenBank/DDBJ databases">
        <title>Unveiling genomic diversity among members of the Bifidobacterium pseudolongum species, a widely distributed gut commensal of the animal kingdom.</title>
        <authorList>
            <person name="Lugli G.A."/>
            <person name="Duranti S."/>
            <person name="Albert K."/>
            <person name="Mancabelli L."/>
            <person name="Napoli S."/>
            <person name="Viappiani A."/>
            <person name="Anzalone R."/>
            <person name="Longhi G."/>
            <person name="Milani C."/>
            <person name="Turroni F."/>
            <person name="Alessandri G."/>
            <person name="Sela D.A."/>
            <person name="Van Sinderen D."/>
            <person name="Ventura M."/>
        </authorList>
    </citation>
    <scope>NUCLEOTIDE SEQUENCE [LARGE SCALE GENOMIC DNA]</scope>
    <source>
        <strain evidence="1 2">2054B</strain>
    </source>
</reference>
<dbReference type="EMBL" id="RYUN01000006">
    <property type="protein sequence ID" value="RYQ21775.1"/>
    <property type="molecule type" value="Genomic_DNA"/>
</dbReference>
<comment type="caution">
    <text evidence="1">The sequence shown here is derived from an EMBL/GenBank/DDBJ whole genome shotgun (WGS) entry which is preliminary data.</text>
</comment>
<sequence length="67" mass="6985">MAIMHRSDDKVGISKTRVCAWKRAVVALAAAVSLIFLPVVGTTAVAQDDAPAVSQSDAACDNPHTVH</sequence>